<proteinExistence type="predicted"/>
<organism evidence="2">
    <name type="scientific">Neospora caninum (strain Liverpool)</name>
    <dbReference type="NCBI Taxonomy" id="572307"/>
    <lineage>
        <taxon>Eukaryota</taxon>
        <taxon>Sar</taxon>
        <taxon>Alveolata</taxon>
        <taxon>Apicomplexa</taxon>
        <taxon>Conoidasida</taxon>
        <taxon>Coccidia</taxon>
        <taxon>Eucoccidiorida</taxon>
        <taxon>Eimeriorina</taxon>
        <taxon>Sarcocystidae</taxon>
        <taxon>Neospora</taxon>
    </lineage>
</organism>
<accession>A0A0F7UH49</accession>
<evidence type="ECO:0000313" key="2">
    <source>
        <dbReference type="EMBL" id="CEL68326.1"/>
    </source>
</evidence>
<feature type="compositionally biased region" description="Basic and acidic residues" evidence="1">
    <location>
        <begin position="94"/>
        <end position="107"/>
    </location>
</feature>
<reference evidence="2" key="1">
    <citation type="journal article" date="2015" name="PLoS ONE">
        <title>Comprehensive Evaluation of Toxoplasma gondii VEG and Neospora caninum LIV Genomes with Tachyzoite Stage Transcriptome and Proteome Defines Novel Transcript Features.</title>
        <authorList>
            <person name="Ramaprasad A."/>
            <person name="Mourier T."/>
            <person name="Naeem R."/>
            <person name="Malas T.B."/>
            <person name="Moussa E."/>
            <person name="Panigrahi A."/>
            <person name="Vermont S.J."/>
            <person name="Otto T.D."/>
            <person name="Wastling J."/>
            <person name="Pain A."/>
        </authorList>
    </citation>
    <scope>NUCLEOTIDE SEQUENCE</scope>
    <source>
        <strain evidence="2">Liverpool</strain>
    </source>
</reference>
<dbReference type="AlphaFoldDB" id="A0A0F7UH49"/>
<feature type="compositionally biased region" description="Polar residues" evidence="1">
    <location>
        <begin position="77"/>
        <end position="90"/>
    </location>
</feature>
<protein>
    <submittedName>
        <fullName evidence="2">Uncharacterized protein</fullName>
    </submittedName>
</protein>
<gene>
    <name evidence="2" type="ORF">BN1204_040965</name>
</gene>
<name>A0A0F7UH49_NEOCL</name>
<feature type="region of interest" description="Disordered" evidence="1">
    <location>
        <begin position="76"/>
        <end position="107"/>
    </location>
</feature>
<sequence length="215" mass="23554">MSPAGDSFSGAKVFPSPSINIAGNLRVNDHEITSRIPLTHLFDYNNTPQPPGFCFKKPRAGQVLFRLRLAKQAASGEASSNCGKPQTPLSKNARPKEQSPDRKGKTKWERVALPVEGGVTGWMSDAAPLGIFLQRQTSLIRLWERRLLIDAECESFQSKTVAMEATIWEDGTRSDSDTRSKISTVCSCLPLGADCPCGCTSAVRQFTRGLMHEDI</sequence>
<evidence type="ECO:0000256" key="1">
    <source>
        <dbReference type="SAM" id="MobiDB-lite"/>
    </source>
</evidence>
<dbReference type="EMBL" id="LN714484">
    <property type="protein sequence ID" value="CEL68326.1"/>
    <property type="molecule type" value="Genomic_DNA"/>
</dbReference>